<evidence type="ECO:0000256" key="5">
    <source>
        <dbReference type="ARBA" id="ARBA00022723"/>
    </source>
</evidence>
<comment type="catalytic activity">
    <reaction evidence="7">
        <text>2 (2E,6E)-farnesyl diphosphate + NADH + H(+) = squalene + 2 diphosphate + NAD(+)</text>
        <dbReference type="Rhea" id="RHEA:32299"/>
        <dbReference type="ChEBI" id="CHEBI:15378"/>
        <dbReference type="ChEBI" id="CHEBI:15440"/>
        <dbReference type="ChEBI" id="CHEBI:33019"/>
        <dbReference type="ChEBI" id="CHEBI:57540"/>
        <dbReference type="ChEBI" id="CHEBI:57945"/>
        <dbReference type="ChEBI" id="CHEBI:175763"/>
        <dbReference type="EC" id="2.5.1.21"/>
    </reaction>
</comment>
<dbReference type="InterPro" id="IPR006449">
    <property type="entry name" value="Squal_synth-like"/>
</dbReference>
<name>I0Z8D1_COCSC</name>
<comment type="function">
    <text evidence="7">Catalyzes the condensation of 2 farnesyl pyrophosphate (FPP) moieties to form squalene.</text>
</comment>
<keyword evidence="4 7" id="KW-0808">Transferase</keyword>
<dbReference type="EMBL" id="AGSI01000002">
    <property type="protein sequence ID" value="EIE26900.1"/>
    <property type="molecule type" value="Genomic_DNA"/>
</dbReference>
<dbReference type="InterPro" id="IPR044844">
    <property type="entry name" value="Trans_IPPS_euk-type"/>
</dbReference>
<dbReference type="KEGG" id="csl:COCSUDRAFT_35284"/>
<dbReference type="Pfam" id="PF00494">
    <property type="entry name" value="SQS_PSY"/>
    <property type="match status" value="1"/>
</dbReference>
<dbReference type="SUPFAM" id="SSF48576">
    <property type="entry name" value="Terpenoid synthases"/>
    <property type="match status" value="1"/>
</dbReference>
<keyword evidence="9" id="KW-1185">Reference proteome</keyword>
<gene>
    <name evidence="8" type="ORF">COCSUDRAFT_35284</name>
</gene>
<dbReference type="AlphaFoldDB" id="I0Z8D1"/>
<dbReference type="FunFam" id="1.10.600.10:FF:000023">
    <property type="entry name" value="Squalene synthase"/>
    <property type="match status" value="1"/>
</dbReference>
<sequence>MGKLREVLEHPDELIPLVQMAFAAKRAKVLPKDKSLAFCYDMLNRVSRSFAVVIQRLPTELRDAVCLFYLVLRALDTVEDDMAVPVATKVPLLRVFHEKIYDRSWKMSCGYGPYVDLMQQYSLVTDAFLRLKPMYQKVIADITRRMGEGMAEFIEKEVISVKDYDLYCHYVAGLVGIGLSQLFASSQLESEEFADMEFLANHMGLFLQKTNIIRDYLEDINEEPAPRMFWPKEVWGRYTRKLDSFKAPENSAAALGCLNELVTDALCHAPHSLAYMAKLRDQDVFRFCAIPQVMAIGTLALCYNNHRVFTGVVKMRRGETAKYVQQLGSMADLYEAFDHFAGSLAAQ</sequence>
<dbReference type="RefSeq" id="XP_005651444.1">
    <property type="nucleotide sequence ID" value="XM_005651387.1"/>
</dbReference>
<accession>I0Z8D1</accession>
<dbReference type="EC" id="2.5.1.21" evidence="3 7"/>
<dbReference type="GO" id="GO:0045338">
    <property type="term" value="P:farnesyl diphosphate metabolic process"/>
    <property type="evidence" value="ECO:0007669"/>
    <property type="project" value="InterPro"/>
</dbReference>
<dbReference type="GO" id="GO:0055056">
    <property type="term" value="F:D-glucose transmembrane transporter activity"/>
    <property type="evidence" value="ECO:0007669"/>
    <property type="project" value="UniProtKB-UniRule"/>
</dbReference>
<dbReference type="eggNOG" id="KOG1459">
    <property type="taxonomic scope" value="Eukaryota"/>
</dbReference>
<dbReference type="GO" id="GO:0046872">
    <property type="term" value="F:metal ion binding"/>
    <property type="evidence" value="ECO:0007669"/>
    <property type="project" value="UniProtKB-KW"/>
</dbReference>
<evidence type="ECO:0000256" key="3">
    <source>
        <dbReference type="ARBA" id="ARBA00012373"/>
    </source>
</evidence>
<keyword evidence="6" id="KW-0460">Magnesium</keyword>
<comment type="similarity">
    <text evidence="2 7">Belongs to the phytoene/squalene synthase family.</text>
</comment>
<dbReference type="PANTHER" id="PTHR11626">
    <property type="entry name" value="FARNESYL-DIPHOSPHATE FARNESYLTRANSFERASE"/>
    <property type="match status" value="1"/>
</dbReference>
<reference evidence="8 9" key="1">
    <citation type="journal article" date="2012" name="Genome Biol.">
        <title>The genome of the polar eukaryotic microalga coccomyxa subellipsoidea reveals traits of cold adaptation.</title>
        <authorList>
            <person name="Blanc G."/>
            <person name="Agarkova I."/>
            <person name="Grimwood J."/>
            <person name="Kuo A."/>
            <person name="Brueggeman A."/>
            <person name="Dunigan D."/>
            <person name="Gurnon J."/>
            <person name="Ladunga I."/>
            <person name="Lindquist E."/>
            <person name="Lucas S."/>
            <person name="Pangilinan J."/>
            <person name="Proschold T."/>
            <person name="Salamov A."/>
            <person name="Schmutz J."/>
            <person name="Weeks D."/>
            <person name="Yamada T."/>
            <person name="Claverie J.M."/>
            <person name="Grigoriev I."/>
            <person name="Van Etten J."/>
            <person name="Lomsadze A."/>
            <person name="Borodovsky M."/>
        </authorList>
    </citation>
    <scope>NUCLEOTIDE SEQUENCE [LARGE SCALE GENOMIC DNA]</scope>
    <source>
        <strain evidence="8 9">C-169</strain>
    </source>
</reference>
<dbReference type="GO" id="GO:0051996">
    <property type="term" value="F:squalene synthase [NAD(P)H] activity"/>
    <property type="evidence" value="ECO:0007669"/>
    <property type="project" value="UniProtKB-UniRule"/>
</dbReference>
<dbReference type="SFLD" id="SFLDS00005">
    <property type="entry name" value="Isoprenoid_Synthase_Type_I"/>
    <property type="match status" value="1"/>
</dbReference>
<evidence type="ECO:0000256" key="4">
    <source>
        <dbReference type="ARBA" id="ARBA00022679"/>
    </source>
</evidence>
<proteinExistence type="inferred from homology"/>
<evidence type="ECO:0000313" key="9">
    <source>
        <dbReference type="Proteomes" id="UP000007264"/>
    </source>
</evidence>
<dbReference type="OrthoDB" id="431150at2759"/>
<comment type="caution">
    <text evidence="8">The sequence shown here is derived from an EMBL/GenBank/DDBJ whole genome shotgun (WGS) entry which is preliminary data.</text>
</comment>
<dbReference type="Gene3D" id="1.10.600.10">
    <property type="entry name" value="Farnesyl Diphosphate Synthase"/>
    <property type="match status" value="1"/>
</dbReference>
<evidence type="ECO:0000256" key="2">
    <source>
        <dbReference type="ARBA" id="ARBA00006251"/>
    </source>
</evidence>
<dbReference type="InterPro" id="IPR002060">
    <property type="entry name" value="Squ/phyt_synthse"/>
</dbReference>
<dbReference type="InterPro" id="IPR019845">
    <property type="entry name" value="Squalene/phytoene_synthase_CS"/>
</dbReference>
<comment type="cofactor">
    <cofactor evidence="1 7">
        <name>Mg(2+)</name>
        <dbReference type="ChEBI" id="CHEBI:18420"/>
    </cofactor>
</comment>
<dbReference type="PANTHER" id="PTHR11626:SF2">
    <property type="entry name" value="SQUALENE SYNTHASE"/>
    <property type="match status" value="1"/>
</dbReference>
<dbReference type="GO" id="GO:0016126">
    <property type="term" value="P:sterol biosynthetic process"/>
    <property type="evidence" value="ECO:0007669"/>
    <property type="project" value="UniProtKB-ARBA"/>
</dbReference>
<dbReference type="PROSITE" id="PS01045">
    <property type="entry name" value="SQUALEN_PHYTOEN_SYN_2"/>
    <property type="match status" value="1"/>
</dbReference>
<dbReference type="GO" id="GO:0005789">
    <property type="term" value="C:endoplasmic reticulum membrane"/>
    <property type="evidence" value="ECO:0007669"/>
    <property type="project" value="TreeGrafter"/>
</dbReference>
<dbReference type="Proteomes" id="UP000007264">
    <property type="component" value="Unassembled WGS sequence"/>
</dbReference>
<dbReference type="CDD" id="cd00683">
    <property type="entry name" value="Trans_IPPS_HH"/>
    <property type="match status" value="1"/>
</dbReference>
<evidence type="ECO:0000256" key="1">
    <source>
        <dbReference type="ARBA" id="ARBA00001946"/>
    </source>
</evidence>
<organism evidence="8 9">
    <name type="scientific">Coccomyxa subellipsoidea (strain C-169)</name>
    <name type="common">Green microalga</name>
    <dbReference type="NCBI Taxonomy" id="574566"/>
    <lineage>
        <taxon>Eukaryota</taxon>
        <taxon>Viridiplantae</taxon>
        <taxon>Chlorophyta</taxon>
        <taxon>core chlorophytes</taxon>
        <taxon>Trebouxiophyceae</taxon>
        <taxon>Trebouxiophyceae incertae sedis</taxon>
        <taxon>Coccomyxaceae</taxon>
        <taxon>Coccomyxa</taxon>
        <taxon>Coccomyxa subellipsoidea</taxon>
    </lineage>
</organism>
<evidence type="ECO:0000313" key="8">
    <source>
        <dbReference type="EMBL" id="EIE26900.1"/>
    </source>
</evidence>
<dbReference type="PROSITE" id="PS01044">
    <property type="entry name" value="SQUALEN_PHYTOEN_SYN_1"/>
    <property type="match status" value="1"/>
</dbReference>
<protein>
    <recommendedName>
        <fullName evidence="3 7">Squalene synthase</fullName>
        <ecNumber evidence="3 7">2.5.1.21</ecNumber>
    </recommendedName>
</protein>
<dbReference type="InterPro" id="IPR033904">
    <property type="entry name" value="Trans_IPPS_HH"/>
</dbReference>
<comment type="catalytic activity">
    <reaction evidence="7">
        <text>2 (2E,6E)-farnesyl diphosphate + NADPH + H(+) = squalene + 2 diphosphate + NADP(+)</text>
        <dbReference type="Rhea" id="RHEA:32295"/>
        <dbReference type="ChEBI" id="CHEBI:15378"/>
        <dbReference type="ChEBI" id="CHEBI:15440"/>
        <dbReference type="ChEBI" id="CHEBI:33019"/>
        <dbReference type="ChEBI" id="CHEBI:57783"/>
        <dbReference type="ChEBI" id="CHEBI:58349"/>
        <dbReference type="ChEBI" id="CHEBI:175763"/>
        <dbReference type="EC" id="2.5.1.21"/>
    </reaction>
</comment>
<dbReference type="SFLD" id="SFLDG01018">
    <property type="entry name" value="Squalene/Phytoene_Synthase_Lik"/>
    <property type="match status" value="1"/>
</dbReference>
<dbReference type="GeneID" id="17044909"/>
<dbReference type="STRING" id="574566.I0Z8D1"/>
<keyword evidence="5" id="KW-0479">Metal-binding</keyword>
<evidence type="ECO:0000256" key="6">
    <source>
        <dbReference type="ARBA" id="ARBA00022842"/>
    </source>
</evidence>
<dbReference type="InterPro" id="IPR008949">
    <property type="entry name" value="Isoprenoid_synthase_dom_sf"/>
</dbReference>
<dbReference type="NCBIfam" id="TIGR01559">
    <property type="entry name" value="squal_synth"/>
    <property type="match status" value="1"/>
</dbReference>
<evidence type="ECO:0000256" key="7">
    <source>
        <dbReference type="RuleBase" id="RU368088"/>
    </source>
</evidence>